<sequence length="79" mass="8597">MSAALIDRRGPCPVAVRPGEDYLWCPCGCSTSQPFCGGSHKGAGLVPFRFHAERDEPLYFCGCKRIHTPPCCDGTHESL</sequence>
<keyword evidence="1" id="KW-0001">2Fe-2S</keyword>
<keyword evidence="7" id="KW-1185">Reference proteome</keyword>
<gene>
    <name evidence="6" type="ORF">OU419_04030</name>
</gene>
<accession>A0ABY7A2E9</accession>
<keyword evidence="4" id="KW-0411">Iron-sulfur</keyword>
<feature type="domain" description="Iron-binding zinc finger CDGSH type" evidence="5">
    <location>
        <begin position="9"/>
        <end position="46"/>
    </location>
</feature>
<dbReference type="PANTHER" id="PTHR46491">
    <property type="entry name" value="CDGSH IRON SULFUR DOMAIN PROTEIN HOMOLOG"/>
    <property type="match status" value="1"/>
</dbReference>
<dbReference type="InterPro" id="IPR052950">
    <property type="entry name" value="CISD"/>
</dbReference>
<evidence type="ECO:0000256" key="1">
    <source>
        <dbReference type="ARBA" id="ARBA00022714"/>
    </source>
</evidence>
<evidence type="ECO:0000256" key="4">
    <source>
        <dbReference type="ARBA" id="ARBA00023014"/>
    </source>
</evidence>
<name>A0ABY7A2E9_9PSED</name>
<dbReference type="EMBL" id="CP113432">
    <property type="protein sequence ID" value="WAI50445.1"/>
    <property type="molecule type" value="Genomic_DNA"/>
</dbReference>
<keyword evidence="2" id="KW-0479">Metal-binding</keyword>
<evidence type="ECO:0000256" key="3">
    <source>
        <dbReference type="ARBA" id="ARBA00023004"/>
    </source>
</evidence>
<dbReference type="SMART" id="SM00704">
    <property type="entry name" value="ZnF_CDGSH"/>
    <property type="match status" value="1"/>
</dbReference>
<evidence type="ECO:0000313" key="6">
    <source>
        <dbReference type="EMBL" id="WAI50445.1"/>
    </source>
</evidence>
<dbReference type="Gene3D" id="3.40.5.90">
    <property type="entry name" value="CDGSH iron-sulfur domain, mitoNEET-type"/>
    <property type="match status" value="2"/>
</dbReference>
<protein>
    <submittedName>
        <fullName evidence="6">CDGSH iron-sulfur domain-containing protein</fullName>
    </submittedName>
</protein>
<evidence type="ECO:0000313" key="7">
    <source>
        <dbReference type="Proteomes" id="UP001163624"/>
    </source>
</evidence>
<dbReference type="Proteomes" id="UP001163624">
    <property type="component" value="Chromosome"/>
</dbReference>
<evidence type="ECO:0000259" key="5">
    <source>
        <dbReference type="SMART" id="SM00704"/>
    </source>
</evidence>
<dbReference type="InterPro" id="IPR018967">
    <property type="entry name" value="FeS-contain_CDGSH-typ"/>
</dbReference>
<dbReference type="InterPro" id="IPR042216">
    <property type="entry name" value="MitoNEET_CISD"/>
</dbReference>
<dbReference type="PANTHER" id="PTHR46491:SF3">
    <property type="entry name" value="CDGSH IRON-SULFUR DOMAIN-CONTAINING PROTEIN 3, MITOCHONDRIAL"/>
    <property type="match status" value="1"/>
</dbReference>
<evidence type="ECO:0000256" key="2">
    <source>
        <dbReference type="ARBA" id="ARBA00022723"/>
    </source>
</evidence>
<organism evidence="6 7">
    <name type="scientific">Pseudomonas triclosanedens</name>
    <dbReference type="NCBI Taxonomy" id="2961893"/>
    <lineage>
        <taxon>Bacteria</taxon>
        <taxon>Pseudomonadati</taxon>
        <taxon>Pseudomonadota</taxon>
        <taxon>Gammaproteobacteria</taxon>
        <taxon>Pseudomonadales</taxon>
        <taxon>Pseudomonadaceae</taxon>
        <taxon>Pseudomonas</taxon>
    </lineage>
</organism>
<proteinExistence type="predicted"/>
<keyword evidence="3" id="KW-0408">Iron</keyword>
<reference evidence="6" key="1">
    <citation type="submission" date="2022-11" db="EMBL/GenBank/DDBJ databases">
        <title>Pseudomonas triclosanedens sp. nov., a triclosan degrader isolated from activated sludge.</title>
        <authorList>
            <person name="Yin Y."/>
            <person name="Lu Z."/>
        </authorList>
    </citation>
    <scope>NUCLEOTIDE SEQUENCE</scope>
    <source>
        <strain evidence="6">ZM23</strain>
    </source>
</reference>